<dbReference type="EMBL" id="BAOP01000004">
    <property type="protein sequence ID" value="GAC78645.1"/>
    <property type="molecule type" value="Genomic_DNA"/>
</dbReference>
<keyword evidence="1" id="KW-0805">Transcription regulation</keyword>
<evidence type="ECO:0000256" key="3">
    <source>
        <dbReference type="ARBA" id="ARBA00023163"/>
    </source>
</evidence>
<reference evidence="5 6" key="1">
    <citation type="submission" date="2013-02" db="EMBL/GenBank/DDBJ databases">
        <title>Whole genome shotgun sequence of Gordonia malaquae NBRC 108250.</title>
        <authorList>
            <person name="Yoshida I."/>
            <person name="Hosoyama A."/>
            <person name="Tsuchikane K."/>
            <person name="Ando Y."/>
            <person name="Baba S."/>
            <person name="Ohji S."/>
            <person name="Hamada M."/>
            <person name="Tamura T."/>
            <person name="Yamazoe A."/>
            <person name="Yamazaki S."/>
            <person name="Fujita N."/>
        </authorList>
    </citation>
    <scope>NUCLEOTIDE SEQUENCE [LARGE SCALE GENOMIC DNA]</scope>
    <source>
        <strain evidence="5 6">NBRC 108250</strain>
    </source>
</reference>
<keyword evidence="2" id="KW-0238">DNA-binding</keyword>
<evidence type="ECO:0000313" key="5">
    <source>
        <dbReference type="EMBL" id="GAC78645.1"/>
    </source>
</evidence>
<sequence length="157" mass="17440">MRLDGVLADRDAWVTHGRCPIEKAMRVVGTRNAMLVMREAFYGTTRFDDFAARVGMSPATTSANVKSLVEAGLLDKRAYREVGERTRHEYVLTESGRDLMPVVFGLFQWGEVHADAPTPLRLAHIDCDAPVRVEMRCAAGHEPSDDQIAVRVDRLGA</sequence>
<accession>M3UH45</accession>
<name>M3UH45_GORML</name>
<dbReference type="PANTHER" id="PTHR33204:SF18">
    <property type="entry name" value="TRANSCRIPTIONAL REGULATORY PROTEIN"/>
    <property type="match status" value="1"/>
</dbReference>
<dbReference type="GO" id="GO:0003677">
    <property type="term" value="F:DNA binding"/>
    <property type="evidence" value="ECO:0007669"/>
    <property type="project" value="UniProtKB-KW"/>
</dbReference>
<feature type="domain" description="HTH hxlR-type" evidence="4">
    <location>
        <begin position="19"/>
        <end position="118"/>
    </location>
</feature>
<dbReference type="InterPro" id="IPR036388">
    <property type="entry name" value="WH-like_DNA-bd_sf"/>
</dbReference>
<dbReference type="InterPro" id="IPR036390">
    <property type="entry name" value="WH_DNA-bd_sf"/>
</dbReference>
<proteinExistence type="predicted"/>
<dbReference type="Proteomes" id="UP000035009">
    <property type="component" value="Unassembled WGS sequence"/>
</dbReference>
<dbReference type="SUPFAM" id="SSF46785">
    <property type="entry name" value="Winged helix' DNA-binding domain"/>
    <property type="match status" value="1"/>
</dbReference>
<dbReference type="RefSeq" id="WP_008376773.1">
    <property type="nucleotide sequence ID" value="NZ_BAOP01000004.1"/>
</dbReference>
<dbReference type="OrthoDB" id="5183359at2"/>
<evidence type="ECO:0000256" key="2">
    <source>
        <dbReference type="ARBA" id="ARBA00023125"/>
    </source>
</evidence>
<keyword evidence="3" id="KW-0804">Transcription</keyword>
<dbReference type="InterPro" id="IPR002577">
    <property type="entry name" value="HTH_HxlR"/>
</dbReference>
<protein>
    <submittedName>
        <fullName evidence="5">Putative HxlR family transcriptional regulator</fullName>
    </submittedName>
</protein>
<comment type="caution">
    <text evidence="5">The sequence shown here is derived from an EMBL/GenBank/DDBJ whole genome shotgun (WGS) entry which is preliminary data.</text>
</comment>
<dbReference type="eggNOG" id="COG1733">
    <property type="taxonomic scope" value="Bacteria"/>
</dbReference>
<evidence type="ECO:0000256" key="1">
    <source>
        <dbReference type="ARBA" id="ARBA00023015"/>
    </source>
</evidence>
<evidence type="ECO:0000259" key="4">
    <source>
        <dbReference type="PROSITE" id="PS51118"/>
    </source>
</evidence>
<dbReference type="AlphaFoldDB" id="M3UH45"/>
<gene>
    <name evidence="5" type="ORF">GM1_004_00900</name>
</gene>
<dbReference type="STRING" id="410332.SAMN04488550_2766"/>
<evidence type="ECO:0000313" key="6">
    <source>
        <dbReference type="Proteomes" id="UP000035009"/>
    </source>
</evidence>
<keyword evidence="6" id="KW-1185">Reference proteome</keyword>
<organism evidence="5 6">
    <name type="scientific">Gordonia malaquae NBRC 108250</name>
    <dbReference type="NCBI Taxonomy" id="1223542"/>
    <lineage>
        <taxon>Bacteria</taxon>
        <taxon>Bacillati</taxon>
        <taxon>Actinomycetota</taxon>
        <taxon>Actinomycetes</taxon>
        <taxon>Mycobacteriales</taxon>
        <taxon>Gordoniaceae</taxon>
        <taxon>Gordonia</taxon>
    </lineage>
</organism>
<dbReference type="PROSITE" id="PS51118">
    <property type="entry name" value="HTH_HXLR"/>
    <property type="match status" value="1"/>
</dbReference>
<dbReference type="Pfam" id="PF01638">
    <property type="entry name" value="HxlR"/>
    <property type="match status" value="1"/>
</dbReference>
<dbReference type="PANTHER" id="PTHR33204">
    <property type="entry name" value="TRANSCRIPTIONAL REGULATOR, MARR FAMILY"/>
    <property type="match status" value="1"/>
</dbReference>
<dbReference type="Gene3D" id="1.10.10.10">
    <property type="entry name" value="Winged helix-like DNA-binding domain superfamily/Winged helix DNA-binding domain"/>
    <property type="match status" value="1"/>
</dbReference>